<evidence type="ECO:0000259" key="6">
    <source>
        <dbReference type="PROSITE" id="PS51900"/>
    </source>
</evidence>
<feature type="domain" description="Tyr recombinase" evidence="5">
    <location>
        <begin position="116"/>
        <end position="297"/>
    </location>
</feature>
<sequence>MRKKIKMNKVNDTKTFAQGYDEFIIYCKARNLSPATIKHYDGSIIVWYKFFDYKTPIKDITRETVQNFILFMQKKMNENDVTMNTNLRSMRAILYYFMKLGYMEEFKISELKVTKEPIDTYTDAELKILLEKPNIKKCSFVEYRNWVIVNFLMATGARVKTIANLKIEDLDFENDVMRYTHTKNRRGQIVPMSYNLKNILIEYLQYRGASSPEDYVFVSAYGGKLNTNTLSQNMCAYNRKRGVCKTGLHRYRHTFAKKWILGGGDVFRLQKMLGHSSMTIVKNYVNMFSNDLKKDFNTFNPLENLINKKQHIKMR</sequence>
<protein>
    <submittedName>
        <fullName evidence="7">Integrase</fullName>
    </submittedName>
</protein>
<dbReference type="AlphaFoldDB" id="A0A0A0I221"/>
<dbReference type="GO" id="GO:0015074">
    <property type="term" value="P:DNA integration"/>
    <property type="evidence" value="ECO:0007669"/>
    <property type="project" value="InterPro"/>
</dbReference>
<dbReference type="InterPro" id="IPR010998">
    <property type="entry name" value="Integrase_recombinase_N"/>
</dbReference>
<dbReference type="Gene3D" id="1.10.150.130">
    <property type="match status" value="1"/>
</dbReference>
<dbReference type="GO" id="GO:0003677">
    <property type="term" value="F:DNA binding"/>
    <property type="evidence" value="ECO:0007669"/>
    <property type="project" value="UniProtKB-UniRule"/>
</dbReference>
<dbReference type="PANTHER" id="PTHR30349:SF41">
    <property type="entry name" value="INTEGRASE_RECOMBINASE PROTEIN MJ0367-RELATED"/>
    <property type="match status" value="1"/>
</dbReference>
<evidence type="ECO:0000256" key="3">
    <source>
        <dbReference type="ARBA" id="ARBA00023172"/>
    </source>
</evidence>
<organism evidence="7 8">
    <name type="scientific">Clostridium novyi A str. 4552</name>
    <dbReference type="NCBI Taxonomy" id="1444289"/>
    <lineage>
        <taxon>Bacteria</taxon>
        <taxon>Bacillati</taxon>
        <taxon>Bacillota</taxon>
        <taxon>Clostridia</taxon>
        <taxon>Eubacteriales</taxon>
        <taxon>Clostridiaceae</taxon>
        <taxon>Clostridium</taxon>
    </lineage>
</organism>
<dbReference type="InterPro" id="IPR050090">
    <property type="entry name" value="Tyrosine_recombinase_XerCD"/>
</dbReference>
<evidence type="ECO:0000256" key="1">
    <source>
        <dbReference type="ARBA" id="ARBA00008857"/>
    </source>
</evidence>
<dbReference type="PROSITE" id="PS51898">
    <property type="entry name" value="TYR_RECOMBINASE"/>
    <property type="match status" value="1"/>
</dbReference>
<dbReference type="InterPro" id="IPR002104">
    <property type="entry name" value="Integrase_catalytic"/>
</dbReference>
<feature type="domain" description="Core-binding (CB)" evidence="6">
    <location>
        <begin position="14"/>
        <end position="98"/>
    </location>
</feature>
<dbReference type="Proteomes" id="UP000030012">
    <property type="component" value="Unassembled WGS sequence"/>
</dbReference>
<dbReference type="Gene3D" id="1.10.443.10">
    <property type="entry name" value="Intergrase catalytic core"/>
    <property type="match status" value="1"/>
</dbReference>
<evidence type="ECO:0000256" key="4">
    <source>
        <dbReference type="PROSITE-ProRule" id="PRU01248"/>
    </source>
</evidence>
<evidence type="ECO:0000259" key="5">
    <source>
        <dbReference type="PROSITE" id="PS51898"/>
    </source>
</evidence>
<evidence type="ECO:0000256" key="2">
    <source>
        <dbReference type="ARBA" id="ARBA00023125"/>
    </source>
</evidence>
<dbReference type="InterPro" id="IPR044068">
    <property type="entry name" value="CB"/>
</dbReference>
<dbReference type="EMBL" id="JENJ01000056">
    <property type="protein sequence ID" value="KGM94827.1"/>
    <property type="molecule type" value="Genomic_DNA"/>
</dbReference>
<dbReference type="PANTHER" id="PTHR30349">
    <property type="entry name" value="PHAGE INTEGRASE-RELATED"/>
    <property type="match status" value="1"/>
</dbReference>
<evidence type="ECO:0000313" key="7">
    <source>
        <dbReference type="EMBL" id="KGM94827.1"/>
    </source>
</evidence>
<accession>A0A0A0I221</accession>
<dbReference type="RefSeq" id="WP_039256012.1">
    <property type="nucleotide sequence ID" value="NZ_JENJ01000056.1"/>
</dbReference>
<dbReference type="InterPro" id="IPR013762">
    <property type="entry name" value="Integrase-like_cat_sf"/>
</dbReference>
<dbReference type="SUPFAM" id="SSF56349">
    <property type="entry name" value="DNA breaking-rejoining enzymes"/>
    <property type="match status" value="1"/>
</dbReference>
<gene>
    <name evidence="7" type="ORF">Z968_10745</name>
</gene>
<comment type="caution">
    <text evidence="7">The sequence shown here is derived from an EMBL/GenBank/DDBJ whole genome shotgun (WGS) entry which is preliminary data.</text>
</comment>
<dbReference type="Pfam" id="PF00589">
    <property type="entry name" value="Phage_integrase"/>
    <property type="match status" value="1"/>
</dbReference>
<dbReference type="PROSITE" id="PS51900">
    <property type="entry name" value="CB"/>
    <property type="match status" value="1"/>
</dbReference>
<evidence type="ECO:0000313" key="8">
    <source>
        <dbReference type="Proteomes" id="UP000030012"/>
    </source>
</evidence>
<keyword evidence="2 4" id="KW-0238">DNA-binding</keyword>
<name>A0A0A0I221_CLONO</name>
<dbReference type="GO" id="GO:0006310">
    <property type="term" value="P:DNA recombination"/>
    <property type="evidence" value="ECO:0007669"/>
    <property type="project" value="UniProtKB-KW"/>
</dbReference>
<proteinExistence type="inferred from homology"/>
<keyword evidence="3" id="KW-0233">DNA recombination</keyword>
<reference evidence="7 8" key="1">
    <citation type="submission" date="2014-01" db="EMBL/GenBank/DDBJ databases">
        <title>Plasmidome dynamics in the species complex Clostridium novyi sensu lato converts strains of independent lineages into distinctly different pathogens.</title>
        <authorList>
            <person name="Skarin H."/>
            <person name="Segerman B."/>
        </authorList>
    </citation>
    <scope>NUCLEOTIDE SEQUENCE [LARGE SCALE GENOMIC DNA]</scope>
    <source>
        <strain evidence="7 8">4552</strain>
    </source>
</reference>
<dbReference type="InterPro" id="IPR011010">
    <property type="entry name" value="DNA_brk_join_enz"/>
</dbReference>
<dbReference type="CDD" id="cd00397">
    <property type="entry name" value="DNA_BRE_C"/>
    <property type="match status" value="1"/>
</dbReference>
<comment type="similarity">
    <text evidence="1">Belongs to the 'phage' integrase family.</text>
</comment>